<evidence type="ECO:0000313" key="2">
    <source>
        <dbReference type="EMBL" id="OLR94955.1"/>
    </source>
</evidence>
<accession>A0A1Q9LSE4</accession>
<gene>
    <name evidence="2" type="ORF">BJP25_08250</name>
</gene>
<protein>
    <submittedName>
        <fullName evidence="2">Uncharacterized protein</fullName>
    </submittedName>
</protein>
<feature type="region of interest" description="Disordered" evidence="1">
    <location>
        <begin position="1"/>
        <end position="61"/>
    </location>
</feature>
<comment type="caution">
    <text evidence="2">The sequence shown here is derived from an EMBL/GenBank/DDBJ whole genome shotgun (WGS) entry which is preliminary data.</text>
</comment>
<keyword evidence="3" id="KW-1185">Reference proteome</keyword>
<evidence type="ECO:0000313" key="3">
    <source>
        <dbReference type="Proteomes" id="UP000186040"/>
    </source>
</evidence>
<evidence type="ECO:0000256" key="1">
    <source>
        <dbReference type="SAM" id="MobiDB-lite"/>
    </source>
</evidence>
<reference evidence="2 3" key="1">
    <citation type="submission" date="2016-10" db="EMBL/GenBank/DDBJ databases">
        <title>The Draft Genome Sequence of Actinokineospora bangkokensis 44EHWT reveals the biosynthetic pathway of antifungal compounds Thailandins with unusual extender unit butylmalonyl-CoA.</title>
        <authorList>
            <person name="Greule A."/>
            <person name="Intra B."/>
            <person name="Flemming S."/>
            <person name="Rommel M.G."/>
            <person name="Panbangred W."/>
            <person name="Bechthold A."/>
        </authorList>
    </citation>
    <scope>NUCLEOTIDE SEQUENCE [LARGE SCALE GENOMIC DNA]</scope>
    <source>
        <strain evidence="2 3">44EHW</strain>
    </source>
</reference>
<dbReference type="EMBL" id="MKQR01000005">
    <property type="protein sequence ID" value="OLR94955.1"/>
    <property type="molecule type" value="Genomic_DNA"/>
</dbReference>
<dbReference type="STRING" id="1193682.BJP25_08250"/>
<dbReference type="AlphaFoldDB" id="A0A1Q9LSE4"/>
<feature type="compositionally biased region" description="Low complexity" evidence="1">
    <location>
        <begin position="39"/>
        <end position="48"/>
    </location>
</feature>
<sequence length="83" mass="8848">MRTTWNRAGEVSTSRTHASTRVPPSAAQVSAIARRRATRSSSGAGRSGTRSKKLSTTRSSVPATCQLVWSTCRRPVVSKAMGT</sequence>
<dbReference type="Proteomes" id="UP000186040">
    <property type="component" value="Unassembled WGS sequence"/>
</dbReference>
<feature type="compositionally biased region" description="Polar residues" evidence="1">
    <location>
        <begin position="1"/>
        <end position="19"/>
    </location>
</feature>
<proteinExistence type="predicted"/>
<name>A0A1Q9LSE4_9PSEU</name>
<dbReference type="RefSeq" id="WP_075973186.1">
    <property type="nucleotide sequence ID" value="NZ_MKQR01000005.1"/>
</dbReference>
<organism evidence="2 3">
    <name type="scientific">Actinokineospora bangkokensis</name>
    <dbReference type="NCBI Taxonomy" id="1193682"/>
    <lineage>
        <taxon>Bacteria</taxon>
        <taxon>Bacillati</taxon>
        <taxon>Actinomycetota</taxon>
        <taxon>Actinomycetes</taxon>
        <taxon>Pseudonocardiales</taxon>
        <taxon>Pseudonocardiaceae</taxon>
        <taxon>Actinokineospora</taxon>
    </lineage>
</organism>